<sequence>MSVFTMPVSIAQTIERLKRDFFWGDGIQKRKIHSIKWATLCKSKKEGGLGVGSVLNLNKGLLAKWVWRFSVESSPLWKRAICAKYGIQKDILLWDWACGSNSLVFAKSIAKLLKNGSISTQILKEGVRVLVGKGDRTRLWSDIMVEGSSLKENGHDQKETIFKKVWLGICPPKIELFIWQLLHGRVLVREVLSKCGVQVVEWVTSRDLEGSNHEQIILHIRSNLVSFGQASVVYCPRNSNSFTDNLAKKGSAGCKDVLC</sequence>
<reference evidence="1" key="1">
    <citation type="journal article" date="2023" name="Plant J.">
        <title>Genome sequences and population genomics provide insights into the demographic history, inbreeding, and mutation load of two 'living fossil' tree species of Dipteronia.</title>
        <authorList>
            <person name="Feng Y."/>
            <person name="Comes H.P."/>
            <person name="Chen J."/>
            <person name="Zhu S."/>
            <person name="Lu R."/>
            <person name="Zhang X."/>
            <person name="Li P."/>
            <person name="Qiu J."/>
            <person name="Olsen K.M."/>
            <person name="Qiu Y."/>
        </authorList>
    </citation>
    <scope>NUCLEOTIDE SEQUENCE</scope>
    <source>
        <strain evidence="1">KIB01</strain>
    </source>
</reference>
<evidence type="ECO:0008006" key="3">
    <source>
        <dbReference type="Google" id="ProtNLM"/>
    </source>
</evidence>
<protein>
    <recommendedName>
        <fullName evidence="3">Reverse transcriptase zinc-binding domain-containing protein</fullName>
    </recommendedName>
</protein>
<dbReference type="EMBL" id="JANJYI010000002">
    <property type="protein sequence ID" value="KAK2660207.1"/>
    <property type="molecule type" value="Genomic_DNA"/>
</dbReference>
<comment type="caution">
    <text evidence="1">The sequence shown here is derived from an EMBL/GenBank/DDBJ whole genome shotgun (WGS) entry which is preliminary data.</text>
</comment>
<organism evidence="1 2">
    <name type="scientific">Dipteronia dyeriana</name>
    <dbReference type="NCBI Taxonomy" id="168575"/>
    <lineage>
        <taxon>Eukaryota</taxon>
        <taxon>Viridiplantae</taxon>
        <taxon>Streptophyta</taxon>
        <taxon>Embryophyta</taxon>
        <taxon>Tracheophyta</taxon>
        <taxon>Spermatophyta</taxon>
        <taxon>Magnoliopsida</taxon>
        <taxon>eudicotyledons</taxon>
        <taxon>Gunneridae</taxon>
        <taxon>Pentapetalae</taxon>
        <taxon>rosids</taxon>
        <taxon>malvids</taxon>
        <taxon>Sapindales</taxon>
        <taxon>Sapindaceae</taxon>
        <taxon>Hippocastanoideae</taxon>
        <taxon>Acereae</taxon>
        <taxon>Dipteronia</taxon>
    </lineage>
</organism>
<dbReference type="Proteomes" id="UP001280121">
    <property type="component" value="Unassembled WGS sequence"/>
</dbReference>
<evidence type="ECO:0000313" key="1">
    <source>
        <dbReference type="EMBL" id="KAK2660207.1"/>
    </source>
</evidence>
<dbReference type="PANTHER" id="PTHR33116:SF78">
    <property type="entry name" value="OS12G0587133 PROTEIN"/>
    <property type="match status" value="1"/>
</dbReference>
<dbReference type="AlphaFoldDB" id="A0AAE0CQZ2"/>
<evidence type="ECO:0000313" key="2">
    <source>
        <dbReference type="Proteomes" id="UP001280121"/>
    </source>
</evidence>
<keyword evidence="2" id="KW-1185">Reference proteome</keyword>
<proteinExistence type="predicted"/>
<accession>A0AAE0CQZ2</accession>
<gene>
    <name evidence="1" type="ORF">Ddye_006740</name>
</gene>
<dbReference type="PANTHER" id="PTHR33116">
    <property type="entry name" value="REVERSE TRANSCRIPTASE ZINC-BINDING DOMAIN-CONTAINING PROTEIN-RELATED-RELATED"/>
    <property type="match status" value="1"/>
</dbReference>
<name>A0AAE0CQZ2_9ROSI</name>